<keyword evidence="4" id="KW-1185">Reference proteome</keyword>
<dbReference type="EnsemblFungi" id="EJT76571">
    <property type="protein sequence ID" value="EJT76571"/>
    <property type="gene ID" value="GGTG_06489"/>
</dbReference>
<sequence length="161" mass="17232">MTEQQEQSRFGGFKTVSSPLAIRPNPNSAAANLDHPTTTTAPTTSTVTMSSSTATSANAQQQAHTTPKARRQSTAEALAASADLEEALVSPTTGTTAEHHRRRDSLDGEAAERARTAAEAWKPAMDRRQSWNREEQKHSLQMSSIADVKTGPGFSERGAAQ</sequence>
<feature type="region of interest" description="Disordered" evidence="1">
    <location>
        <begin position="1"/>
        <end position="161"/>
    </location>
</feature>
<reference evidence="3" key="5">
    <citation type="submission" date="2018-04" db="UniProtKB">
        <authorList>
            <consortium name="EnsemblFungi"/>
        </authorList>
    </citation>
    <scope>IDENTIFICATION</scope>
    <source>
        <strain evidence="3">R3-111a-1</strain>
    </source>
</reference>
<evidence type="ECO:0000313" key="3">
    <source>
        <dbReference type="EnsemblFungi" id="EJT76571"/>
    </source>
</evidence>
<reference evidence="2" key="3">
    <citation type="submission" date="2010-09" db="EMBL/GenBank/DDBJ databases">
        <title>Annotation of Gaeumannomyces graminis var. tritici R3-111a-1.</title>
        <authorList>
            <consortium name="The Broad Institute Genome Sequencing Platform"/>
            <person name="Ma L.-J."/>
            <person name="Dead R."/>
            <person name="Young S.K."/>
            <person name="Zeng Q."/>
            <person name="Gargeya S."/>
            <person name="Fitzgerald M."/>
            <person name="Haas B."/>
            <person name="Abouelleil A."/>
            <person name="Alvarado L."/>
            <person name="Arachchi H.M."/>
            <person name="Berlin A."/>
            <person name="Brown A."/>
            <person name="Chapman S.B."/>
            <person name="Chen Z."/>
            <person name="Dunbar C."/>
            <person name="Freedman E."/>
            <person name="Gearin G."/>
            <person name="Gellesch M."/>
            <person name="Goldberg J."/>
            <person name="Griggs A."/>
            <person name="Gujja S."/>
            <person name="Heiman D."/>
            <person name="Howarth C."/>
            <person name="Larson L."/>
            <person name="Lui A."/>
            <person name="MacDonald P.J.P."/>
            <person name="Mehta T."/>
            <person name="Montmayeur A."/>
            <person name="Murphy C."/>
            <person name="Neiman D."/>
            <person name="Pearson M."/>
            <person name="Priest M."/>
            <person name="Roberts A."/>
            <person name="Saif S."/>
            <person name="Shea T."/>
            <person name="Shenoy N."/>
            <person name="Sisk P."/>
            <person name="Stolte C."/>
            <person name="Sykes S."/>
            <person name="Yandava C."/>
            <person name="Wortman J."/>
            <person name="Nusbaum C."/>
            <person name="Birren B."/>
        </authorList>
    </citation>
    <scope>NUCLEOTIDE SEQUENCE</scope>
    <source>
        <strain evidence="2">R3-111a-1</strain>
    </source>
</reference>
<dbReference type="AlphaFoldDB" id="J3NYY8"/>
<reference evidence="3" key="4">
    <citation type="journal article" date="2015" name="G3 (Bethesda)">
        <title>Genome sequences of three phytopathogenic species of the Magnaporthaceae family of fungi.</title>
        <authorList>
            <person name="Okagaki L.H."/>
            <person name="Nunes C.C."/>
            <person name="Sailsbery J."/>
            <person name="Clay B."/>
            <person name="Brown D."/>
            <person name="John T."/>
            <person name="Oh Y."/>
            <person name="Young N."/>
            <person name="Fitzgerald M."/>
            <person name="Haas B.J."/>
            <person name="Zeng Q."/>
            <person name="Young S."/>
            <person name="Adiconis X."/>
            <person name="Fan L."/>
            <person name="Levin J.Z."/>
            <person name="Mitchell T.K."/>
            <person name="Okubara P.A."/>
            <person name="Farman M.L."/>
            <person name="Kohn L.M."/>
            <person name="Birren B."/>
            <person name="Ma L.-J."/>
            <person name="Dean R.A."/>
        </authorList>
    </citation>
    <scope>NUCLEOTIDE SEQUENCE</scope>
    <source>
        <strain evidence="3">R3-111a-1</strain>
    </source>
</reference>
<dbReference type="GeneID" id="20346947"/>
<proteinExistence type="predicted"/>
<gene>
    <name evidence="3" type="primary">20346947</name>
    <name evidence="2" type="ORF">GGTG_06489</name>
</gene>
<evidence type="ECO:0000313" key="2">
    <source>
        <dbReference type="EMBL" id="EJT76571.1"/>
    </source>
</evidence>
<organism evidence="2">
    <name type="scientific">Gaeumannomyces tritici (strain R3-111a-1)</name>
    <name type="common">Wheat and barley take-all root rot fungus</name>
    <name type="synonym">Gaeumannomyces graminis var. tritici</name>
    <dbReference type="NCBI Taxonomy" id="644352"/>
    <lineage>
        <taxon>Eukaryota</taxon>
        <taxon>Fungi</taxon>
        <taxon>Dikarya</taxon>
        <taxon>Ascomycota</taxon>
        <taxon>Pezizomycotina</taxon>
        <taxon>Sordariomycetes</taxon>
        <taxon>Sordariomycetidae</taxon>
        <taxon>Magnaporthales</taxon>
        <taxon>Magnaporthaceae</taxon>
        <taxon>Gaeumannomyces</taxon>
    </lineage>
</organism>
<dbReference type="OrthoDB" id="5425892at2759"/>
<evidence type="ECO:0000313" key="4">
    <source>
        <dbReference type="Proteomes" id="UP000006039"/>
    </source>
</evidence>
<dbReference type="eggNOG" id="ENOG502T7AK">
    <property type="taxonomic scope" value="Eukaryota"/>
</dbReference>
<evidence type="ECO:0000256" key="1">
    <source>
        <dbReference type="SAM" id="MobiDB-lite"/>
    </source>
</evidence>
<dbReference type="EMBL" id="GL385397">
    <property type="protein sequence ID" value="EJT76571.1"/>
    <property type="molecule type" value="Genomic_DNA"/>
</dbReference>
<dbReference type="Proteomes" id="UP000006039">
    <property type="component" value="Unassembled WGS sequence"/>
</dbReference>
<name>J3NYY8_GAET3</name>
<feature type="compositionally biased region" description="Low complexity" evidence="1">
    <location>
        <begin position="37"/>
        <end position="66"/>
    </location>
</feature>
<feature type="compositionally biased region" description="Basic and acidic residues" evidence="1">
    <location>
        <begin position="124"/>
        <end position="138"/>
    </location>
</feature>
<feature type="compositionally biased region" description="Basic and acidic residues" evidence="1">
    <location>
        <begin position="104"/>
        <end position="116"/>
    </location>
</feature>
<dbReference type="HOGENOM" id="CLU_1643799_0_0_1"/>
<dbReference type="RefSeq" id="XP_009222571.1">
    <property type="nucleotide sequence ID" value="XM_009224307.1"/>
</dbReference>
<protein>
    <submittedName>
        <fullName evidence="2 3">Uncharacterized protein</fullName>
    </submittedName>
</protein>
<accession>J3NYY8</accession>
<reference evidence="4" key="1">
    <citation type="submission" date="2010-07" db="EMBL/GenBank/DDBJ databases">
        <title>The genome sequence of Gaeumannomyces graminis var. tritici strain R3-111a-1.</title>
        <authorList>
            <consortium name="The Broad Institute Genome Sequencing Platform"/>
            <person name="Ma L.-J."/>
            <person name="Dead R."/>
            <person name="Young S."/>
            <person name="Zeng Q."/>
            <person name="Koehrsen M."/>
            <person name="Alvarado L."/>
            <person name="Berlin A."/>
            <person name="Chapman S.B."/>
            <person name="Chen Z."/>
            <person name="Freedman E."/>
            <person name="Gellesch M."/>
            <person name="Goldberg J."/>
            <person name="Griggs A."/>
            <person name="Gujja S."/>
            <person name="Heilman E.R."/>
            <person name="Heiman D."/>
            <person name="Hepburn T."/>
            <person name="Howarth C."/>
            <person name="Jen D."/>
            <person name="Larson L."/>
            <person name="Mehta T."/>
            <person name="Neiman D."/>
            <person name="Pearson M."/>
            <person name="Roberts A."/>
            <person name="Saif S."/>
            <person name="Shea T."/>
            <person name="Shenoy N."/>
            <person name="Sisk P."/>
            <person name="Stolte C."/>
            <person name="Sykes S."/>
            <person name="Walk T."/>
            <person name="White J."/>
            <person name="Yandava C."/>
            <person name="Haas B."/>
            <person name="Nusbaum C."/>
            <person name="Birren B."/>
        </authorList>
    </citation>
    <scope>NUCLEOTIDE SEQUENCE [LARGE SCALE GENOMIC DNA]</scope>
    <source>
        <strain evidence="4">R3-111a-1</strain>
    </source>
</reference>
<reference evidence="2" key="2">
    <citation type="submission" date="2010-07" db="EMBL/GenBank/DDBJ databases">
        <authorList>
            <consortium name="The Broad Institute Genome Sequencing Platform"/>
            <consortium name="Broad Institute Genome Sequencing Center for Infectious Disease"/>
            <person name="Ma L.-J."/>
            <person name="Dead R."/>
            <person name="Young S."/>
            <person name="Zeng Q."/>
            <person name="Koehrsen M."/>
            <person name="Alvarado L."/>
            <person name="Berlin A."/>
            <person name="Chapman S.B."/>
            <person name="Chen Z."/>
            <person name="Freedman E."/>
            <person name="Gellesch M."/>
            <person name="Goldberg J."/>
            <person name="Griggs A."/>
            <person name="Gujja S."/>
            <person name="Heilman E.R."/>
            <person name="Heiman D."/>
            <person name="Hepburn T."/>
            <person name="Howarth C."/>
            <person name="Jen D."/>
            <person name="Larson L."/>
            <person name="Mehta T."/>
            <person name="Neiman D."/>
            <person name="Pearson M."/>
            <person name="Roberts A."/>
            <person name="Saif S."/>
            <person name="Shea T."/>
            <person name="Shenoy N."/>
            <person name="Sisk P."/>
            <person name="Stolte C."/>
            <person name="Sykes S."/>
            <person name="Walk T."/>
            <person name="White J."/>
            <person name="Yandava C."/>
            <person name="Haas B."/>
            <person name="Nusbaum C."/>
            <person name="Birren B."/>
        </authorList>
    </citation>
    <scope>NUCLEOTIDE SEQUENCE</scope>
    <source>
        <strain evidence="2">R3-111a-1</strain>
    </source>
</reference>
<dbReference type="VEuPathDB" id="FungiDB:GGTG_06489"/>